<dbReference type="Proteomes" id="UP000023067">
    <property type="component" value="Unassembled WGS sequence"/>
</dbReference>
<keyword evidence="1" id="KW-0812">Transmembrane</keyword>
<comment type="caution">
    <text evidence="2">The sequence shown here is derived from an EMBL/GenBank/DDBJ whole genome shotgun (WGS) entry which is preliminary data.</text>
</comment>
<protein>
    <submittedName>
        <fullName evidence="2">Uncharacterized protein</fullName>
    </submittedName>
</protein>
<name>Z9JST8_9MICO</name>
<evidence type="ECO:0000313" key="2">
    <source>
        <dbReference type="EMBL" id="EWS81269.1"/>
    </source>
</evidence>
<dbReference type="AlphaFoldDB" id="Z9JST8"/>
<dbReference type="EMBL" id="JDYK01000009">
    <property type="protein sequence ID" value="EWS81269.1"/>
    <property type="molecule type" value="Genomic_DNA"/>
</dbReference>
<gene>
    <name evidence="2" type="ORF">BF93_18375</name>
</gene>
<sequence length="59" mass="5962">MLLGAIAATVGLMIDGRAALGEMALGLLVGLPALIGVGVHQLYASQRTRSAAPPHVDRA</sequence>
<keyword evidence="1" id="KW-0472">Membrane</keyword>
<keyword evidence="3" id="KW-1185">Reference proteome</keyword>
<reference evidence="2 3" key="1">
    <citation type="submission" date="2014-02" db="EMBL/GenBank/DDBJ databases">
        <title>Genome sequence of Brachybacterium phenoliresistens strain W13A50.</title>
        <authorList>
            <person name="Wang X."/>
        </authorList>
    </citation>
    <scope>NUCLEOTIDE SEQUENCE [LARGE SCALE GENOMIC DNA]</scope>
    <source>
        <strain evidence="2 3">W13A50</strain>
    </source>
</reference>
<proteinExistence type="predicted"/>
<evidence type="ECO:0000256" key="1">
    <source>
        <dbReference type="SAM" id="Phobius"/>
    </source>
</evidence>
<keyword evidence="1" id="KW-1133">Transmembrane helix</keyword>
<feature type="transmembrane region" description="Helical" evidence="1">
    <location>
        <begin position="26"/>
        <end position="44"/>
    </location>
</feature>
<dbReference type="HOGENOM" id="CLU_2951206_0_0_11"/>
<accession>Z9JST8</accession>
<evidence type="ECO:0000313" key="3">
    <source>
        <dbReference type="Proteomes" id="UP000023067"/>
    </source>
</evidence>
<organism evidence="2 3">
    <name type="scientific">Brachybacterium phenoliresistens</name>
    <dbReference type="NCBI Taxonomy" id="396014"/>
    <lineage>
        <taxon>Bacteria</taxon>
        <taxon>Bacillati</taxon>
        <taxon>Actinomycetota</taxon>
        <taxon>Actinomycetes</taxon>
        <taxon>Micrococcales</taxon>
        <taxon>Dermabacteraceae</taxon>
        <taxon>Brachybacterium</taxon>
    </lineage>
</organism>